<evidence type="ECO:0000313" key="1">
    <source>
        <dbReference type="Proteomes" id="UP000887578"/>
    </source>
</evidence>
<dbReference type="AlphaFoldDB" id="A0A914QZZ3"/>
<reference evidence="2" key="1">
    <citation type="submission" date="2022-11" db="UniProtKB">
        <authorList>
            <consortium name="WormBaseParasite"/>
        </authorList>
    </citation>
    <scope>IDENTIFICATION</scope>
</reference>
<keyword evidence="1" id="KW-1185">Reference proteome</keyword>
<sequence length="301" mass="35364">MHIYNVINGPKHMNLQEFIEHIEDFKHDRQKFDYIQVELGENNIQISADHEIIRHYSNPETRRLHQHIATYKKLKNPRIYIKLPTRNIDQIHKKFGFGFSQFSVKTLKCITNILQMKSNKNIQLSFLEKADYVNFISSEYSKNSTSFNMLCLTKCGILIGYLYKPLEEKEKAFIPTKEYSFSSNDIALETSGNGNNFIVILPVKRDKIKTYTKLPFMIYPVSIIQGISSQGMYYYDVEREREVCIKWPAAPLKEKREYANWLHEKLMEISETQVFISFLHAKHEISKRQFVSSKQKGESAG</sequence>
<dbReference type="WBParaSite" id="PDA_v2.g7691.t1">
    <property type="protein sequence ID" value="PDA_v2.g7691.t1"/>
    <property type="gene ID" value="PDA_v2.g7691"/>
</dbReference>
<name>A0A914QZZ3_9BILA</name>
<evidence type="ECO:0000313" key="2">
    <source>
        <dbReference type="WBParaSite" id="PDA_v2.g7691.t1"/>
    </source>
</evidence>
<proteinExistence type="predicted"/>
<organism evidence="1 2">
    <name type="scientific">Panagrolaimus davidi</name>
    <dbReference type="NCBI Taxonomy" id="227884"/>
    <lineage>
        <taxon>Eukaryota</taxon>
        <taxon>Metazoa</taxon>
        <taxon>Ecdysozoa</taxon>
        <taxon>Nematoda</taxon>
        <taxon>Chromadorea</taxon>
        <taxon>Rhabditida</taxon>
        <taxon>Tylenchina</taxon>
        <taxon>Panagrolaimomorpha</taxon>
        <taxon>Panagrolaimoidea</taxon>
        <taxon>Panagrolaimidae</taxon>
        <taxon>Panagrolaimus</taxon>
    </lineage>
</organism>
<dbReference type="Proteomes" id="UP000887578">
    <property type="component" value="Unplaced"/>
</dbReference>
<protein>
    <submittedName>
        <fullName evidence="2">DUF4238 domain-containing protein</fullName>
    </submittedName>
</protein>
<accession>A0A914QZZ3</accession>